<keyword evidence="3" id="KW-1185">Reference proteome</keyword>
<dbReference type="Proteomes" id="UP000243488">
    <property type="component" value="Chromosome"/>
</dbReference>
<name>A0A1V0B0M1_9GAMM</name>
<accession>A0A1V0B0M1</accession>
<dbReference type="RefSeq" id="WP_080048340.1">
    <property type="nucleotide sequence ID" value="NZ_CP020100.1"/>
</dbReference>
<organism evidence="2 3">
    <name type="scientific">Halopseudomonas phragmitis</name>
    <dbReference type="NCBI Taxonomy" id="1931241"/>
    <lineage>
        <taxon>Bacteria</taxon>
        <taxon>Pseudomonadati</taxon>
        <taxon>Pseudomonadota</taxon>
        <taxon>Gammaproteobacteria</taxon>
        <taxon>Pseudomonadales</taxon>
        <taxon>Pseudomonadaceae</taxon>
        <taxon>Halopseudomonas</taxon>
    </lineage>
</organism>
<evidence type="ECO:0000313" key="3">
    <source>
        <dbReference type="Proteomes" id="UP000243488"/>
    </source>
</evidence>
<protein>
    <submittedName>
        <fullName evidence="2">Uncharacterized protein</fullName>
    </submittedName>
</protein>
<evidence type="ECO:0000313" key="2">
    <source>
        <dbReference type="EMBL" id="AQZ93482.1"/>
    </source>
</evidence>
<dbReference type="AlphaFoldDB" id="A0A1V0B0M1"/>
<keyword evidence="1" id="KW-0472">Membrane</keyword>
<evidence type="ECO:0000256" key="1">
    <source>
        <dbReference type="SAM" id="Phobius"/>
    </source>
</evidence>
<keyword evidence="1" id="KW-0812">Transmembrane</keyword>
<dbReference type="KEGG" id="ppha:BVH74_01290"/>
<feature type="transmembrane region" description="Helical" evidence="1">
    <location>
        <begin position="146"/>
        <end position="165"/>
    </location>
</feature>
<reference evidence="2 3" key="1">
    <citation type="submission" date="2017-03" db="EMBL/GenBank/DDBJ databases">
        <title>Complete genome sequence of the novel DNRA strain Pseudomonas sp. S-6-2 isolated from Chinese polluted river sediment. Journal of Biotechnology.</title>
        <authorList>
            <person name="Li J."/>
            <person name="Xiang F."/>
            <person name="Wang L."/>
            <person name="Xi L."/>
            <person name="Liu J."/>
        </authorList>
    </citation>
    <scope>NUCLEOTIDE SEQUENCE [LARGE SCALE GENOMIC DNA]</scope>
    <source>
        <strain evidence="2 3">S-6-2</strain>
    </source>
</reference>
<proteinExistence type="predicted"/>
<keyword evidence="1" id="KW-1133">Transmembrane helix</keyword>
<feature type="transmembrane region" description="Helical" evidence="1">
    <location>
        <begin position="111"/>
        <end position="131"/>
    </location>
</feature>
<dbReference type="STRING" id="1931241.BVH74_01290"/>
<dbReference type="EMBL" id="CP020100">
    <property type="protein sequence ID" value="AQZ93482.1"/>
    <property type="molecule type" value="Genomic_DNA"/>
</dbReference>
<sequence length="346" mass="40591">MTDMDFSTVYGPQAYDSTHIPDQPPQVRRHTGALSQRLPWGYTQEILPIGFIGGFDPKSLREEDERERQEPGYRARLAETLNAVFDHQRYRYTPLQGWTQLFIYMHGLGKWSFIVILATFIIGFPVVAFALRDSSLYDVFITVLELGFWVLTPCLVSWLIGYLVLKYVPERYLLKPSRKGPVWEMNRQTGLVTIFARKPGQFRKLGIEGDFVAPFYEFDAAIHTIPDRQGFPLHMLNLVHRYQVAAIDFSVLMGKVGIQTHCMALWDFWQQYMDISKPLPEVPDLEPFRHLDPTTAEHDQRTGRPARYWRDMDEQTYKRRIQEISDISKVNMDRLNIMVRHVRYMH</sequence>
<gene>
    <name evidence="2" type="ORF">BVH74_01290</name>
</gene>